<feature type="compositionally biased region" description="Basic and acidic residues" evidence="1">
    <location>
        <begin position="100"/>
        <end position="110"/>
    </location>
</feature>
<dbReference type="Gene3D" id="3.40.30.10">
    <property type="entry name" value="Glutaredoxin"/>
    <property type="match status" value="1"/>
</dbReference>
<feature type="compositionally biased region" description="Basic and acidic residues" evidence="1">
    <location>
        <begin position="61"/>
        <end position="71"/>
    </location>
</feature>
<organism evidence="2 3">
    <name type="scientific">Fasciola hepatica</name>
    <name type="common">Liver fluke</name>
    <dbReference type="NCBI Taxonomy" id="6192"/>
    <lineage>
        <taxon>Eukaryota</taxon>
        <taxon>Metazoa</taxon>
        <taxon>Spiralia</taxon>
        <taxon>Lophotrochozoa</taxon>
        <taxon>Platyhelminthes</taxon>
        <taxon>Trematoda</taxon>
        <taxon>Digenea</taxon>
        <taxon>Plagiorchiida</taxon>
        <taxon>Echinostomata</taxon>
        <taxon>Echinostomatoidea</taxon>
        <taxon>Fasciolidae</taxon>
        <taxon>Fasciola</taxon>
    </lineage>
</organism>
<evidence type="ECO:0000313" key="3">
    <source>
        <dbReference type="Proteomes" id="UP000230066"/>
    </source>
</evidence>
<feature type="non-terminal residue" evidence="2">
    <location>
        <position position="1"/>
    </location>
</feature>
<evidence type="ECO:0000313" key="2">
    <source>
        <dbReference type="EMBL" id="THD18733.1"/>
    </source>
</evidence>
<feature type="compositionally biased region" description="Acidic residues" evidence="1">
    <location>
        <begin position="72"/>
        <end position="99"/>
    </location>
</feature>
<comment type="caution">
    <text evidence="2">The sequence shown here is derived from an EMBL/GenBank/DDBJ whole genome shotgun (WGS) entry which is preliminary data.</text>
</comment>
<dbReference type="Proteomes" id="UP000230066">
    <property type="component" value="Unassembled WGS sequence"/>
</dbReference>
<name>A0A4E0QUQ7_FASHE</name>
<reference evidence="2" key="1">
    <citation type="submission" date="2019-03" db="EMBL/GenBank/DDBJ databases">
        <title>Improved annotation for the trematode Fasciola hepatica.</title>
        <authorList>
            <person name="Choi Y.-J."/>
            <person name="Martin J."/>
            <person name="Mitreva M."/>
        </authorList>
    </citation>
    <scope>NUCLEOTIDE SEQUENCE [LARGE SCALE GENOMIC DNA]</scope>
</reference>
<evidence type="ECO:0000256" key="1">
    <source>
        <dbReference type="SAM" id="MobiDB-lite"/>
    </source>
</evidence>
<protein>
    <submittedName>
        <fullName evidence="2">Polyglutamine-binding protein 1</fullName>
    </submittedName>
</protein>
<feature type="region of interest" description="Disordered" evidence="1">
    <location>
        <begin position="61"/>
        <end position="345"/>
    </location>
</feature>
<gene>
    <name evidence="2" type="ORF">D915_010658</name>
</gene>
<accession>A0A4E0QUQ7</accession>
<keyword evidence="3" id="KW-1185">Reference proteome</keyword>
<feature type="compositionally biased region" description="Basic and acidic residues" evidence="1">
    <location>
        <begin position="145"/>
        <end position="159"/>
    </location>
</feature>
<feature type="compositionally biased region" description="Basic and acidic residues" evidence="1">
    <location>
        <begin position="256"/>
        <end position="285"/>
    </location>
</feature>
<sequence length="364" mass="40115">AFFLARFYYWNTKTDDVCWLSPLHPRAKITQPGDIVRANMLRERDAARAAAGAATAAVLAAERKKMARHSEDGDEPDNGDDEKDRDDDDDDDDDEDDEDDGRRARQREDSPSDEDTITRKTGNRSRIRRSISPDSETGKTGYASRWDHDRADSEQERYKSARSGGPRFGFSSLTWSYERPKPNKSSGADVDLEESHHDGFPLVDDSTMQNFSGLENEGQPRARIIRPTFASPPPPPPGLNRPSSYGSRSGPPGESRGGKRPHDYSRIGSRFDRSDGRSSTGERKKFAVSSGPLDPMDPASYGEAPRGTWSSGLEVKSSMPSAKTGVDETASGSLYQQRPYPSPGDILRANAAAQARLTQPEDDS</sequence>
<feature type="compositionally biased region" description="Low complexity" evidence="1">
    <location>
        <begin position="241"/>
        <end position="254"/>
    </location>
</feature>
<proteinExistence type="predicted"/>
<dbReference type="AlphaFoldDB" id="A0A4E0QUQ7"/>
<dbReference type="EMBL" id="JXXN02008860">
    <property type="protein sequence ID" value="THD18733.1"/>
    <property type="molecule type" value="Genomic_DNA"/>
</dbReference>
<feature type="compositionally biased region" description="Pro residues" evidence="1">
    <location>
        <begin position="230"/>
        <end position="239"/>
    </location>
</feature>